<evidence type="ECO:0000313" key="2">
    <source>
        <dbReference type="EMBL" id="MEX0428471.1"/>
    </source>
</evidence>
<protein>
    <submittedName>
        <fullName evidence="2">Dihydrofolate reductase family protein</fullName>
    </submittedName>
</protein>
<evidence type="ECO:0000313" key="3">
    <source>
        <dbReference type="Proteomes" id="UP001556631"/>
    </source>
</evidence>
<dbReference type="InterPro" id="IPR050765">
    <property type="entry name" value="Riboflavin_Biosynth_HTPR"/>
</dbReference>
<evidence type="ECO:0000259" key="1">
    <source>
        <dbReference type="Pfam" id="PF01872"/>
    </source>
</evidence>
<dbReference type="InterPro" id="IPR024072">
    <property type="entry name" value="DHFR-like_dom_sf"/>
</dbReference>
<organism evidence="2 3">
    <name type="scientific">Nocardioides eburneus</name>
    <dbReference type="NCBI Taxonomy" id="3231482"/>
    <lineage>
        <taxon>Bacteria</taxon>
        <taxon>Bacillati</taxon>
        <taxon>Actinomycetota</taxon>
        <taxon>Actinomycetes</taxon>
        <taxon>Propionibacteriales</taxon>
        <taxon>Nocardioidaceae</taxon>
        <taxon>Nocardioides</taxon>
    </lineage>
</organism>
<comment type="caution">
    <text evidence="2">The sequence shown here is derived from an EMBL/GenBank/DDBJ whole genome shotgun (WGS) entry which is preliminary data.</text>
</comment>
<sequence>MPRFVYATATTLDGFIADPDNSLDWLFAVEGGDESIADLESFVAGVGVMVEGSTTYRWVLDHEELLEKPEKWQEFYSDRPTYVFSSRSDLPLVPGADIRVVSGPVSDHLAAIGETAGDKDVWIAGGGDLVGQFYDAGALDQIRLSVAAVTLGAGAPLLPRRIESDTLRLLEVKQIGQFATLRYEVRRPAR</sequence>
<keyword evidence="3" id="KW-1185">Reference proteome</keyword>
<gene>
    <name evidence="2" type="ORF">AB3X52_12640</name>
</gene>
<accession>A0ABV3SZW1</accession>
<proteinExistence type="predicted"/>
<dbReference type="Gene3D" id="3.40.430.10">
    <property type="entry name" value="Dihydrofolate Reductase, subunit A"/>
    <property type="match status" value="1"/>
</dbReference>
<dbReference type="RefSeq" id="WP_367994443.1">
    <property type="nucleotide sequence ID" value="NZ_JBFPJR010000021.1"/>
</dbReference>
<dbReference type="InterPro" id="IPR002734">
    <property type="entry name" value="RibDG_C"/>
</dbReference>
<dbReference type="Proteomes" id="UP001556631">
    <property type="component" value="Unassembled WGS sequence"/>
</dbReference>
<name>A0ABV3SZW1_9ACTN</name>
<dbReference type="SUPFAM" id="SSF53597">
    <property type="entry name" value="Dihydrofolate reductase-like"/>
    <property type="match status" value="1"/>
</dbReference>
<dbReference type="PANTHER" id="PTHR38011">
    <property type="entry name" value="DIHYDROFOLATE REDUCTASE FAMILY PROTEIN (AFU_ORTHOLOGUE AFUA_8G06820)"/>
    <property type="match status" value="1"/>
</dbReference>
<dbReference type="PANTHER" id="PTHR38011:SF11">
    <property type="entry name" value="2,5-DIAMINO-6-RIBOSYLAMINO-4(3H)-PYRIMIDINONE 5'-PHOSPHATE REDUCTASE"/>
    <property type="match status" value="1"/>
</dbReference>
<reference evidence="2 3" key="1">
    <citation type="submission" date="2024-07" db="EMBL/GenBank/DDBJ databases">
        <authorList>
            <person name="Lee S."/>
            <person name="Kang M."/>
        </authorList>
    </citation>
    <scope>NUCLEOTIDE SEQUENCE [LARGE SCALE GENOMIC DNA]</scope>
    <source>
        <strain evidence="2 3">DS6</strain>
    </source>
</reference>
<dbReference type="EMBL" id="JBFPJR010000021">
    <property type="protein sequence ID" value="MEX0428471.1"/>
    <property type="molecule type" value="Genomic_DNA"/>
</dbReference>
<dbReference type="Pfam" id="PF01872">
    <property type="entry name" value="RibD_C"/>
    <property type="match status" value="1"/>
</dbReference>
<feature type="domain" description="Bacterial bifunctional deaminase-reductase C-terminal" evidence="1">
    <location>
        <begin position="5"/>
        <end position="177"/>
    </location>
</feature>